<organism evidence="7 8">
    <name type="scientific">Lacrimispora algidixylanolytica</name>
    <dbReference type="NCBI Taxonomy" id="94868"/>
    <lineage>
        <taxon>Bacteria</taxon>
        <taxon>Bacillati</taxon>
        <taxon>Bacillota</taxon>
        <taxon>Clostridia</taxon>
        <taxon>Lachnospirales</taxon>
        <taxon>Lachnospiraceae</taxon>
        <taxon>Lacrimispora</taxon>
    </lineage>
</organism>
<evidence type="ECO:0000256" key="3">
    <source>
        <dbReference type="ARBA" id="ARBA00022692"/>
    </source>
</evidence>
<dbReference type="OrthoDB" id="1778891at2"/>
<evidence type="ECO:0000256" key="2">
    <source>
        <dbReference type="ARBA" id="ARBA00022475"/>
    </source>
</evidence>
<evidence type="ECO:0000256" key="4">
    <source>
        <dbReference type="ARBA" id="ARBA00022989"/>
    </source>
</evidence>
<keyword evidence="8" id="KW-1185">Reference proteome</keyword>
<evidence type="ECO:0000313" key="7">
    <source>
        <dbReference type="EMBL" id="RKD35104.1"/>
    </source>
</evidence>
<feature type="transmembrane region" description="Helical" evidence="6">
    <location>
        <begin position="99"/>
        <end position="122"/>
    </location>
</feature>
<name>A0A419TC65_9FIRM</name>
<reference evidence="7 8" key="1">
    <citation type="submission" date="2016-08" db="EMBL/GenBank/DDBJ databases">
        <title>A new outlook on sporulation: Clostridium algidixylanolyticum.</title>
        <authorList>
            <person name="Poppleton D.I."/>
            <person name="Gribaldo S."/>
        </authorList>
    </citation>
    <scope>NUCLEOTIDE SEQUENCE [LARGE SCALE GENOMIC DNA]</scope>
    <source>
        <strain evidence="7 8">SPL73</strain>
    </source>
</reference>
<feature type="transmembrane region" description="Helical" evidence="6">
    <location>
        <begin position="36"/>
        <end position="58"/>
    </location>
</feature>
<evidence type="ECO:0000256" key="5">
    <source>
        <dbReference type="ARBA" id="ARBA00023136"/>
    </source>
</evidence>
<sequence>MIKEDKALTLEIVAGIGIFTGVAMVLALFISPRPAVFAGLILGMVMSLAMFLSMAAVLKLCLKTQSKKFTAVFSVTSSMTRYMIMFAVLLVVIKRYSDLFDPIALVVGIFGVKAGAFLQPVIHRMINRKK</sequence>
<dbReference type="Proteomes" id="UP000284277">
    <property type="component" value="Unassembled WGS sequence"/>
</dbReference>
<proteinExistence type="predicted"/>
<keyword evidence="3 6" id="KW-0812">Transmembrane</keyword>
<dbReference type="EMBL" id="MCIA01000001">
    <property type="protein sequence ID" value="RKD35104.1"/>
    <property type="molecule type" value="Genomic_DNA"/>
</dbReference>
<dbReference type="GO" id="GO:0005886">
    <property type="term" value="C:plasma membrane"/>
    <property type="evidence" value="ECO:0007669"/>
    <property type="project" value="UniProtKB-SubCell"/>
</dbReference>
<evidence type="ECO:0000313" key="8">
    <source>
        <dbReference type="Proteomes" id="UP000284277"/>
    </source>
</evidence>
<dbReference type="RefSeq" id="WP_120195044.1">
    <property type="nucleotide sequence ID" value="NZ_MCIA01000001.1"/>
</dbReference>
<gene>
    <name evidence="7" type="ORF">BET01_01795</name>
</gene>
<accession>A0A419TC65</accession>
<dbReference type="AlphaFoldDB" id="A0A419TC65"/>
<comment type="caution">
    <text evidence="7">The sequence shown here is derived from an EMBL/GenBank/DDBJ whole genome shotgun (WGS) entry which is preliminary data.</text>
</comment>
<keyword evidence="2" id="KW-1003">Cell membrane</keyword>
<keyword evidence="5 6" id="KW-0472">Membrane</keyword>
<evidence type="ECO:0008006" key="9">
    <source>
        <dbReference type="Google" id="ProtNLM"/>
    </source>
</evidence>
<protein>
    <recommendedName>
        <fullName evidence="9">ATP synthase subunit I</fullName>
    </recommendedName>
</protein>
<feature type="transmembrane region" description="Helical" evidence="6">
    <location>
        <begin position="70"/>
        <end position="93"/>
    </location>
</feature>
<dbReference type="Pfam" id="PF03899">
    <property type="entry name" value="ATP-synt_I"/>
    <property type="match status" value="1"/>
</dbReference>
<evidence type="ECO:0000256" key="6">
    <source>
        <dbReference type="SAM" id="Phobius"/>
    </source>
</evidence>
<dbReference type="InterPro" id="IPR005598">
    <property type="entry name" value="ATP_synth_I"/>
</dbReference>
<keyword evidence="4 6" id="KW-1133">Transmembrane helix</keyword>
<comment type="subcellular location">
    <subcellularLocation>
        <location evidence="1">Cell membrane</location>
        <topology evidence="1">Multi-pass membrane protein</topology>
    </subcellularLocation>
</comment>
<evidence type="ECO:0000256" key="1">
    <source>
        <dbReference type="ARBA" id="ARBA00004651"/>
    </source>
</evidence>
<feature type="transmembrane region" description="Helical" evidence="6">
    <location>
        <begin position="12"/>
        <end position="30"/>
    </location>
</feature>